<organism evidence="1 2">
    <name type="scientific">Bursaphelenchus xylophilus</name>
    <name type="common">Pinewood nematode worm</name>
    <name type="synonym">Aphelenchoides xylophilus</name>
    <dbReference type="NCBI Taxonomy" id="6326"/>
    <lineage>
        <taxon>Eukaryota</taxon>
        <taxon>Metazoa</taxon>
        <taxon>Ecdysozoa</taxon>
        <taxon>Nematoda</taxon>
        <taxon>Chromadorea</taxon>
        <taxon>Rhabditida</taxon>
        <taxon>Tylenchina</taxon>
        <taxon>Tylenchomorpha</taxon>
        <taxon>Aphelenchoidea</taxon>
        <taxon>Aphelenchoididae</taxon>
        <taxon>Bursaphelenchus</taxon>
    </lineage>
</organism>
<name>A0A1I7S242_BURXY</name>
<evidence type="ECO:0000313" key="1">
    <source>
        <dbReference type="Proteomes" id="UP000095284"/>
    </source>
</evidence>
<proteinExistence type="predicted"/>
<dbReference type="WBParaSite" id="BXY_0707100.1">
    <property type="protein sequence ID" value="BXY_0707100.1"/>
    <property type="gene ID" value="BXY_0707100"/>
</dbReference>
<dbReference type="AlphaFoldDB" id="A0A1I7S242"/>
<sequence length="126" mass="13961">MLGLIIVAGLCSQLAFAFLTPQQNAKLSELCSANPNLFVCTLAEYLDESMIDIDSLIPAEQRDSLQNPAKNFIGSRMQKRKSAFVRFGKRSQGNSEYAPEDLALNFPIDGILNSRPARKSSYIRFG</sequence>
<protein>
    <submittedName>
        <fullName evidence="2">FMRFamide-like neuropeptides 14</fullName>
    </submittedName>
</protein>
<reference evidence="2" key="1">
    <citation type="submission" date="2016-11" db="UniProtKB">
        <authorList>
            <consortium name="WormBaseParasite"/>
        </authorList>
    </citation>
    <scope>IDENTIFICATION</scope>
</reference>
<evidence type="ECO:0000313" key="2">
    <source>
        <dbReference type="WBParaSite" id="BXY_0707100.1"/>
    </source>
</evidence>
<dbReference type="Proteomes" id="UP000095284">
    <property type="component" value="Unplaced"/>
</dbReference>
<accession>A0A1I7S242</accession>